<name>A0A0G4JZ06_9GAMM</name>
<organism evidence="1 2">
    <name type="scientific">Brenneria goodwinii</name>
    <dbReference type="NCBI Taxonomy" id="1109412"/>
    <lineage>
        <taxon>Bacteria</taxon>
        <taxon>Pseudomonadati</taxon>
        <taxon>Pseudomonadota</taxon>
        <taxon>Gammaproteobacteria</taxon>
        <taxon>Enterobacterales</taxon>
        <taxon>Pectobacteriaceae</taxon>
        <taxon>Brenneria</taxon>
    </lineage>
</organism>
<dbReference type="EMBL" id="CGIG01000001">
    <property type="protein sequence ID" value="CPR18851.1"/>
    <property type="molecule type" value="Genomic_DNA"/>
</dbReference>
<accession>A0A0G4JZ06</accession>
<evidence type="ECO:0000313" key="2">
    <source>
        <dbReference type="Proteomes" id="UP000044377"/>
    </source>
</evidence>
<gene>
    <name evidence="1" type="ORF">BN1221_03439c</name>
</gene>
<dbReference type="AlphaFoldDB" id="A0A0G4JZ06"/>
<sequence length="48" mass="5655">MFLPKQKHILNFSYTNPLHLLNVKDKKPTNRIIIGNQIKIITIVFHLT</sequence>
<evidence type="ECO:0000313" key="1">
    <source>
        <dbReference type="EMBL" id="CPR18851.1"/>
    </source>
</evidence>
<dbReference type="Proteomes" id="UP000044377">
    <property type="component" value="Unassembled WGS sequence"/>
</dbReference>
<reference evidence="2" key="1">
    <citation type="submission" date="2015-01" db="EMBL/GenBank/DDBJ databases">
        <authorList>
            <person name="Paterson Steve"/>
        </authorList>
    </citation>
    <scope>NUCLEOTIDE SEQUENCE [LARGE SCALE GENOMIC DNA]</scope>
    <source>
        <strain evidence="2">OBR1</strain>
    </source>
</reference>
<keyword evidence="2" id="KW-1185">Reference proteome</keyword>
<proteinExistence type="predicted"/>
<protein>
    <submittedName>
        <fullName evidence="1">Uncharacterized protein</fullName>
    </submittedName>
</protein>